<evidence type="ECO:0000313" key="1">
    <source>
        <dbReference type="EMBL" id="KCW75764.1"/>
    </source>
</evidence>
<protein>
    <submittedName>
        <fullName evidence="1">Uncharacterized protein</fullName>
    </submittedName>
</protein>
<reference evidence="1" key="1">
    <citation type="submission" date="2013-07" db="EMBL/GenBank/DDBJ databases">
        <title>The genome of Eucalyptus grandis.</title>
        <authorList>
            <person name="Schmutz J."/>
            <person name="Hayes R."/>
            <person name="Myburg A."/>
            <person name="Tuskan G."/>
            <person name="Grattapaglia D."/>
            <person name="Rokhsar D.S."/>
        </authorList>
    </citation>
    <scope>NUCLEOTIDE SEQUENCE</scope>
    <source>
        <tissue evidence="1">Leaf extractions</tissue>
    </source>
</reference>
<dbReference type="Gramene" id="KCW75764">
    <property type="protein sequence ID" value="KCW75764"/>
    <property type="gene ID" value="EUGRSUZ_D00161"/>
</dbReference>
<proteinExistence type="predicted"/>
<organism evidence="1">
    <name type="scientific">Eucalyptus grandis</name>
    <name type="common">Flooded gum</name>
    <dbReference type="NCBI Taxonomy" id="71139"/>
    <lineage>
        <taxon>Eukaryota</taxon>
        <taxon>Viridiplantae</taxon>
        <taxon>Streptophyta</taxon>
        <taxon>Embryophyta</taxon>
        <taxon>Tracheophyta</taxon>
        <taxon>Spermatophyta</taxon>
        <taxon>Magnoliopsida</taxon>
        <taxon>eudicotyledons</taxon>
        <taxon>Gunneridae</taxon>
        <taxon>Pentapetalae</taxon>
        <taxon>rosids</taxon>
        <taxon>malvids</taxon>
        <taxon>Myrtales</taxon>
        <taxon>Myrtaceae</taxon>
        <taxon>Myrtoideae</taxon>
        <taxon>Eucalypteae</taxon>
        <taxon>Eucalyptus</taxon>
    </lineage>
</organism>
<sequence>MFPRLLKITVRWYSFLKILDININLDDIYICNSLIKKTIQESEKMKKHDQANDGKTCEIPYESLHINHLSNINQSRNTPK</sequence>
<name>A0A059CBX5_EUCGR</name>
<accession>A0A059CBX5</accession>
<dbReference type="EMBL" id="KK198756">
    <property type="protein sequence ID" value="KCW75764.1"/>
    <property type="molecule type" value="Genomic_DNA"/>
</dbReference>
<gene>
    <name evidence="1" type="ORF">EUGRSUZ_D00161</name>
</gene>
<dbReference type="AlphaFoldDB" id="A0A059CBX5"/>
<dbReference type="InParanoid" id="A0A059CBX5"/>